<gene>
    <name evidence="2" type="ORF">SDC9_78329</name>
</gene>
<dbReference type="Pfam" id="PF02661">
    <property type="entry name" value="Fic"/>
    <property type="match status" value="1"/>
</dbReference>
<dbReference type="InterPro" id="IPR036597">
    <property type="entry name" value="Fido-like_dom_sf"/>
</dbReference>
<name>A0A644YT78_9ZZZZ</name>
<accession>A0A644YT78</accession>
<proteinExistence type="predicted"/>
<feature type="domain" description="Fido" evidence="1">
    <location>
        <begin position="183"/>
        <end position="321"/>
    </location>
</feature>
<dbReference type="SUPFAM" id="SSF140931">
    <property type="entry name" value="Fic-like"/>
    <property type="match status" value="1"/>
</dbReference>
<dbReference type="PROSITE" id="PS51459">
    <property type="entry name" value="FIDO"/>
    <property type="match status" value="1"/>
</dbReference>
<dbReference type="Gene3D" id="1.20.120.1870">
    <property type="entry name" value="Fic/DOC protein, Fido domain"/>
    <property type="match status" value="1"/>
</dbReference>
<dbReference type="EMBL" id="VSSQ01006170">
    <property type="protein sequence ID" value="MPM31772.1"/>
    <property type="molecule type" value="Genomic_DNA"/>
</dbReference>
<protein>
    <recommendedName>
        <fullName evidence="1">Fido domain-containing protein</fullName>
    </recommendedName>
</protein>
<dbReference type="InterPro" id="IPR003812">
    <property type="entry name" value="Fido"/>
</dbReference>
<organism evidence="2">
    <name type="scientific">bioreactor metagenome</name>
    <dbReference type="NCBI Taxonomy" id="1076179"/>
    <lineage>
        <taxon>unclassified sequences</taxon>
        <taxon>metagenomes</taxon>
        <taxon>ecological metagenomes</taxon>
    </lineage>
</organism>
<dbReference type="PANTHER" id="PTHR35810">
    <property type="entry name" value="CYTOPLASMIC PROTEIN-RELATED"/>
    <property type="match status" value="1"/>
</dbReference>
<dbReference type="Pfam" id="PF13310">
    <property type="entry name" value="Virulence_RhuM"/>
    <property type="match status" value="1"/>
</dbReference>
<comment type="caution">
    <text evidence="2">The sequence shown here is derived from an EMBL/GenBank/DDBJ whole genome shotgun (WGS) entry which is preliminary data.</text>
</comment>
<dbReference type="InterPro" id="IPR053737">
    <property type="entry name" value="Type_II_TA_Toxin"/>
</dbReference>
<dbReference type="InterPro" id="IPR011204">
    <property type="entry name" value="Virulence_RhuM-like"/>
</dbReference>
<dbReference type="AlphaFoldDB" id="A0A644YT78"/>
<evidence type="ECO:0000259" key="1">
    <source>
        <dbReference type="PROSITE" id="PS51459"/>
    </source>
</evidence>
<reference evidence="2" key="1">
    <citation type="submission" date="2019-08" db="EMBL/GenBank/DDBJ databases">
        <authorList>
            <person name="Kucharzyk K."/>
            <person name="Murdoch R.W."/>
            <person name="Higgins S."/>
            <person name="Loffler F."/>
        </authorList>
    </citation>
    <scope>NUCLEOTIDE SEQUENCE</scope>
</reference>
<dbReference type="PANTHER" id="PTHR35810:SF1">
    <property type="entry name" value="CYTOPLASMIC PROTEIN"/>
    <property type="match status" value="1"/>
</dbReference>
<sequence>MKESDIQIYSLDDGMTEIEVKLEQDSVWLSLTQLTDLFVRDKSVISRHISNIFRENELDKQSVVAKYATTASDGKTYQVDYFNLDVIISVGYRVKSQRGTQFRIWANKILKEYLIKGYSINEKILRQQNEQLCELQKTIKILASAVQSKDLSTDESKGLLSIISDYSYALDILDQYDYQSLSITNTSGKDVYRITYAEAICQIKLVKRTYGNSDLFGREKDDSFKSSISTIYQTFEGRDLYPSVEEKAAHLLYFVTKNHSFSDGNKRIAAFMFLYFLSKNGILYDRSGNKRIADNTLVALTLMIAVSKQEEMDIMIKVIVNLINCKN</sequence>
<evidence type="ECO:0000313" key="2">
    <source>
        <dbReference type="EMBL" id="MPM31772.1"/>
    </source>
</evidence>